<keyword evidence="4" id="KW-0067">ATP-binding</keyword>
<proteinExistence type="predicted"/>
<evidence type="ECO:0000256" key="5">
    <source>
        <dbReference type="SAM" id="MobiDB-lite"/>
    </source>
</evidence>
<keyword evidence="8" id="KW-1185">Reference proteome</keyword>
<evidence type="ECO:0000256" key="2">
    <source>
        <dbReference type="ARBA" id="ARBA00022741"/>
    </source>
</evidence>
<evidence type="ECO:0000313" key="8">
    <source>
        <dbReference type="Proteomes" id="UP000325780"/>
    </source>
</evidence>
<organism evidence="7 8">
    <name type="scientific">Aspergillus avenaceus</name>
    <dbReference type="NCBI Taxonomy" id="36643"/>
    <lineage>
        <taxon>Eukaryota</taxon>
        <taxon>Fungi</taxon>
        <taxon>Dikarya</taxon>
        <taxon>Ascomycota</taxon>
        <taxon>Pezizomycotina</taxon>
        <taxon>Eurotiomycetes</taxon>
        <taxon>Eurotiomycetidae</taxon>
        <taxon>Eurotiales</taxon>
        <taxon>Aspergillaceae</taxon>
        <taxon>Aspergillus</taxon>
        <taxon>Aspergillus subgen. Circumdati</taxon>
    </lineage>
</organism>
<keyword evidence="1" id="KW-0808">Transferase</keyword>
<dbReference type="InterPro" id="IPR000719">
    <property type="entry name" value="Prot_kinase_dom"/>
</dbReference>
<keyword evidence="2" id="KW-0547">Nucleotide-binding</keyword>
<dbReference type="PROSITE" id="PS50011">
    <property type="entry name" value="PROTEIN_KINASE_DOM"/>
    <property type="match status" value="1"/>
</dbReference>
<feature type="domain" description="Protein kinase" evidence="6">
    <location>
        <begin position="156"/>
        <end position="398"/>
    </location>
</feature>
<gene>
    <name evidence="7" type="ORF">BDV25DRAFT_155390</name>
</gene>
<reference evidence="7 8" key="1">
    <citation type="submission" date="2019-04" db="EMBL/GenBank/DDBJ databases">
        <title>Friends and foes A comparative genomics study of 23 Aspergillus species from section Flavi.</title>
        <authorList>
            <consortium name="DOE Joint Genome Institute"/>
            <person name="Kjaerbolling I."/>
            <person name="Vesth T."/>
            <person name="Frisvad J.C."/>
            <person name="Nybo J.L."/>
            <person name="Theobald S."/>
            <person name="Kildgaard S."/>
            <person name="Isbrandt T."/>
            <person name="Kuo A."/>
            <person name="Sato A."/>
            <person name="Lyhne E.K."/>
            <person name="Kogle M.E."/>
            <person name="Wiebenga A."/>
            <person name="Kun R.S."/>
            <person name="Lubbers R.J."/>
            <person name="Makela M.R."/>
            <person name="Barry K."/>
            <person name="Chovatia M."/>
            <person name="Clum A."/>
            <person name="Daum C."/>
            <person name="Haridas S."/>
            <person name="He G."/>
            <person name="LaButti K."/>
            <person name="Lipzen A."/>
            <person name="Mondo S."/>
            <person name="Riley R."/>
            <person name="Salamov A."/>
            <person name="Simmons B.A."/>
            <person name="Magnuson J.K."/>
            <person name="Henrissat B."/>
            <person name="Mortensen U.H."/>
            <person name="Larsen T.O."/>
            <person name="Devries R.P."/>
            <person name="Grigoriev I.V."/>
            <person name="Machida M."/>
            <person name="Baker S.E."/>
            <person name="Andersen M.R."/>
        </authorList>
    </citation>
    <scope>NUCLEOTIDE SEQUENCE [LARGE SCALE GENOMIC DNA]</scope>
    <source>
        <strain evidence="7 8">IBT 18842</strain>
    </source>
</reference>
<dbReference type="PANTHER" id="PTHR44329:SF288">
    <property type="entry name" value="MITOGEN-ACTIVATED PROTEIN KINASE KINASE KINASE 20"/>
    <property type="match status" value="1"/>
</dbReference>
<keyword evidence="3 7" id="KW-0418">Kinase</keyword>
<sequence length="398" mass="45663">MPSIELKSYQEDEDYLSQENPEPNRRSQYLIYHHNSNSKKWWIKVTLLGPVSSTSGPSEIQKSTKRKRREEFKVFVQLINFESLPLLRDTVTELILGKDLEATTTLKLNHGAEDSLNENVEFFSNLKYEIREDPSRVNYPPCQDFLFFRRFHAAQLTDKEEIVDGVFRVIHHGIPFILKVVDRPFYQPRDTYVLRQELENLRQFQGVPNIGQAAGIAVDSNPYSTSMTADQQQVVVGIMLEFYSGGSLQQVFDGDCFQNYAWEKWPLQIATALSCLHRAGKTHMDIKPSNVVLDSCGNAIIIDISGIGGITRAWCAPEIQNEISPFELSFNLRQWSDVWSFGRLLLEITKHAKQNHYVKHLKSIAEELTKEEISKRMSLADAIPQLTPPGSWERCIVL</sequence>
<evidence type="ECO:0000256" key="4">
    <source>
        <dbReference type="ARBA" id="ARBA00022840"/>
    </source>
</evidence>
<dbReference type="EMBL" id="ML742108">
    <property type="protein sequence ID" value="KAE8149938.1"/>
    <property type="molecule type" value="Genomic_DNA"/>
</dbReference>
<accession>A0A5N6TUA5</accession>
<evidence type="ECO:0000256" key="3">
    <source>
        <dbReference type="ARBA" id="ARBA00022777"/>
    </source>
</evidence>
<protein>
    <submittedName>
        <fullName evidence="7">Kinase domain protein</fullName>
    </submittedName>
</protein>
<dbReference type="Gene3D" id="1.10.510.10">
    <property type="entry name" value="Transferase(Phosphotransferase) domain 1"/>
    <property type="match status" value="1"/>
</dbReference>
<evidence type="ECO:0000256" key="1">
    <source>
        <dbReference type="ARBA" id="ARBA00022679"/>
    </source>
</evidence>
<dbReference type="SMART" id="SM00220">
    <property type="entry name" value="S_TKc"/>
    <property type="match status" value="1"/>
</dbReference>
<dbReference type="GO" id="GO:0005524">
    <property type="term" value="F:ATP binding"/>
    <property type="evidence" value="ECO:0007669"/>
    <property type="project" value="UniProtKB-KW"/>
</dbReference>
<dbReference type="PANTHER" id="PTHR44329">
    <property type="entry name" value="SERINE/THREONINE-PROTEIN KINASE TNNI3K-RELATED"/>
    <property type="match status" value="1"/>
</dbReference>
<dbReference type="Pfam" id="PF00069">
    <property type="entry name" value="Pkinase"/>
    <property type="match status" value="1"/>
</dbReference>
<dbReference type="AlphaFoldDB" id="A0A5N6TUA5"/>
<name>A0A5N6TUA5_ASPAV</name>
<dbReference type="SUPFAM" id="SSF56112">
    <property type="entry name" value="Protein kinase-like (PK-like)"/>
    <property type="match status" value="1"/>
</dbReference>
<dbReference type="GO" id="GO:0004674">
    <property type="term" value="F:protein serine/threonine kinase activity"/>
    <property type="evidence" value="ECO:0007669"/>
    <property type="project" value="TreeGrafter"/>
</dbReference>
<dbReference type="Proteomes" id="UP000325780">
    <property type="component" value="Unassembled WGS sequence"/>
</dbReference>
<dbReference type="OrthoDB" id="4062651at2759"/>
<evidence type="ECO:0000313" key="7">
    <source>
        <dbReference type="EMBL" id="KAE8149938.1"/>
    </source>
</evidence>
<dbReference type="InterPro" id="IPR011009">
    <property type="entry name" value="Kinase-like_dom_sf"/>
</dbReference>
<feature type="region of interest" description="Disordered" evidence="5">
    <location>
        <begin position="1"/>
        <end position="22"/>
    </location>
</feature>
<dbReference type="InterPro" id="IPR051681">
    <property type="entry name" value="Ser/Thr_Kinases-Pseudokinases"/>
</dbReference>
<evidence type="ECO:0000259" key="6">
    <source>
        <dbReference type="PROSITE" id="PS50011"/>
    </source>
</evidence>